<evidence type="ECO:0000256" key="4">
    <source>
        <dbReference type="ARBA" id="ARBA00022679"/>
    </source>
</evidence>
<dbReference type="GO" id="GO:0004674">
    <property type="term" value="F:protein serine/threonine kinase activity"/>
    <property type="evidence" value="ECO:0007669"/>
    <property type="project" value="UniProtKB-KW"/>
</dbReference>
<keyword evidence="7" id="KW-0067">ATP-binding</keyword>
<proteinExistence type="inferred from homology"/>
<dbReference type="InterPro" id="IPR011009">
    <property type="entry name" value="Kinase-like_dom_sf"/>
</dbReference>
<dbReference type="InterPro" id="IPR000719">
    <property type="entry name" value="Prot_kinase_dom"/>
</dbReference>
<evidence type="ECO:0000256" key="2">
    <source>
        <dbReference type="ARBA" id="ARBA00012513"/>
    </source>
</evidence>
<dbReference type="InterPro" id="IPR008271">
    <property type="entry name" value="Ser/Thr_kinase_AS"/>
</dbReference>
<evidence type="ECO:0000256" key="3">
    <source>
        <dbReference type="ARBA" id="ARBA00022527"/>
    </source>
</evidence>
<evidence type="ECO:0000313" key="12">
    <source>
        <dbReference type="Proteomes" id="UP000663881"/>
    </source>
</evidence>
<evidence type="ECO:0000256" key="5">
    <source>
        <dbReference type="ARBA" id="ARBA00022741"/>
    </source>
</evidence>
<evidence type="ECO:0000256" key="1">
    <source>
        <dbReference type="ARBA" id="ARBA00010886"/>
    </source>
</evidence>
<dbReference type="Gene3D" id="1.10.510.10">
    <property type="entry name" value="Transferase(Phosphotransferase) domain 1"/>
    <property type="match status" value="1"/>
</dbReference>
<keyword evidence="4" id="KW-0808">Transferase</keyword>
<evidence type="ECO:0000256" key="8">
    <source>
        <dbReference type="ARBA" id="ARBA00047899"/>
    </source>
</evidence>
<comment type="caution">
    <text evidence="11">The sequence shown here is derived from an EMBL/GenBank/DDBJ whole genome shotgun (WGS) entry which is preliminary data.</text>
</comment>
<comment type="catalytic activity">
    <reaction evidence="8">
        <text>L-threonyl-[protein] + ATP = O-phospho-L-threonyl-[protein] + ADP + H(+)</text>
        <dbReference type="Rhea" id="RHEA:46608"/>
        <dbReference type="Rhea" id="RHEA-COMP:11060"/>
        <dbReference type="Rhea" id="RHEA-COMP:11605"/>
        <dbReference type="ChEBI" id="CHEBI:15378"/>
        <dbReference type="ChEBI" id="CHEBI:30013"/>
        <dbReference type="ChEBI" id="CHEBI:30616"/>
        <dbReference type="ChEBI" id="CHEBI:61977"/>
        <dbReference type="ChEBI" id="CHEBI:456216"/>
        <dbReference type="EC" id="2.7.11.1"/>
    </reaction>
</comment>
<feature type="non-terminal residue" evidence="11">
    <location>
        <position position="122"/>
    </location>
</feature>
<accession>A0A820N3L8</accession>
<dbReference type="PROSITE" id="PS50011">
    <property type="entry name" value="PROTEIN_KINASE_DOM"/>
    <property type="match status" value="1"/>
</dbReference>
<dbReference type="SMART" id="SM00220">
    <property type="entry name" value="S_TKc"/>
    <property type="match status" value="1"/>
</dbReference>
<evidence type="ECO:0000313" key="11">
    <source>
        <dbReference type="EMBL" id="CAF4384054.1"/>
    </source>
</evidence>
<comment type="catalytic activity">
    <reaction evidence="9">
        <text>L-seryl-[protein] + ATP = O-phospho-L-seryl-[protein] + ADP + H(+)</text>
        <dbReference type="Rhea" id="RHEA:17989"/>
        <dbReference type="Rhea" id="RHEA-COMP:9863"/>
        <dbReference type="Rhea" id="RHEA-COMP:11604"/>
        <dbReference type="ChEBI" id="CHEBI:15378"/>
        <dbReference type="ChEBI" id="CHEBI:29999"/>
        <dbReference type="ChEBI" id="CHEBI:30616"/>
        <dbReference type="ChEBI" id="CHEBI:83421"/>
        <dbReference type="ChEBI" id="CHEBI:456216"/>
        <dbReference type="EC" id="2.7.11.1"/>
    </reaction>
</comment>
<sequence length="122" mass="13742">KHVHDRKVLHRDIKSQNVFLTSDGSAKLGDFGISKVLNNTCELARTQIGTPYYLSPEICQQKPYNNKSDVWSLGCVLYEMTTLKHAFDADNMNGLIMRIVRGSFNPIPARYSGDLRILIASI</sequence>
<keyword evidence="6" id="KW-0418">Kinase</keyword>
<protein>
    <recommendedName>
        <fullName evidence="2">non-specific serine/threonine protein kinase</fullName>
        <ecNumber evidence="2">2.7.11.1</ecNumber>
    </recommendedName>
</protein>
<comment type="similarity">
    <text evidence="1">Belongs to the protein kinase superfamily. NEK Ser/Thr protein kinase family. NIMA subfamily.</text>
</comment>
<dbReference type="PANTHER" id="PTHR44899">
    <property type="entry name" value="CAMK FAMILY PROTEIN KINASE"/>
    <property type="match status" value="1"/>
</dbReference>
<evidence type="ECO:0000256" key="6">
    <source>
        <dbReference type="ARBA" id="ARBA00022777"/>
    </source>
</evidence>
<feature type="domain" description="Protein kinase" evidence="10">
    <location>
        <begin position="1"/>
        <end position="122"/>
    </location>
</feature>
<keyword evidence="3" id="KW-0723">Serine/threonine-protein kinase</keyword>
<keyword evidence="5" id="KW-0547">Nucleotide-binding</keyword>
<gene>
    <name evidence="11" type="ORF">OKA104_LOCUS50515</name>
</gene>
<organism evidence="11 12">
    <name type="scientific">Adineta steineri</name>
    <dbReference type="NCBI Taxonomy" id="433720"/>
    <lineage>
        <taxon>Eukaryota</taxon>
        <taxon>Metazoa</taxon>
        <taxon>Spiralia</taxon>
        <taxon>Gnathifera</taxon>
        <taxon>Rotifera</taxon>
        <taxon>Eurotatoria</taxon>
        <taxon>Bdelloidea</taxon>
        <taxon>Adinetida</taxon>
        <taxon>Adinetidae</taxon>
        <taxon>Adineta</taxon>
    </lineage>
</organism>
<feature type="non-terminal residue" evidence="11">
    <location>
        <position position="1"/>
    </location>
</feature>
<dbReference type="EC" id="2.7.11.1" evidence="2"/>
<dbReference type="SUPFAM" id="SSF56112">
    <property type="entry name" value="Protein kinase-like (PK-like)"/>
    <property type="match status" value="1"/>
</dbReference>
<name>A0A820N3L8_9BILA</name>
<evidence type="ECO:0000256" key="9">
    <source>
        <dbReference type="ARBA" id="ARBA00048679"/>
    </source>
</evidence>
<dbReference type="GO" id="GO:0005524">
    <property type="term" value="F:ATP binding"/>
    <property type="evidence" value="ECO:0007669"/>
    <property type="project" value="UniProtKB-KW"/>
</dbReference>
<dbReference type="PANTHER" id="PTHR44899:SF3">
    <property type="entry name" value="SERINE_THREONINE-PROTEIN KINASE NEK1"/>
    <property type="match status" value="1"/>
</dbReference>
<dbReference type="PROSITE" id="PS00108">
    <property type="entry name" value="PROTEIN_KINASE_ST"/>
    <property type="match status" value="1"/>
</dbReference>
<dbReference type="AlphaFoldDB" id="A0A820N3L8"/>
<evidence type="ECO:0000259" key="10">
    <source>
        <dbReference type="PROSITE" id="PS50011"/>
    </source>
</evidence>
<reference evidence="11" key="1">
    <citation type="submission" date="2021-02" db="EMBL/GenBank/DDBJ databases">
        <authorList>
            <person name="Nowell W R."/>
        </authorList>
    </citation>
    <scope>NUCLEOTIDE SEQUENCE</scope>
</reference>
<evidence type="ECO:0000256" key="7">
    <source>
        <dbReference type="ARBA" id="ARBA00022840"/>
    </source>
</evidence>
<dbReference type="InterPro" id="IPR051131">
    <property type="entry name" value="NEK_Ser/Thr_kinase_NIMA"/>
</dbReference>
<dbReference type="Pfam" id="PF00069">
    <property type="entry name" value="Pkinase"/>
    <property type="match status" value="1"/>
</dbReference>
<dbReference type="Proteomes" id="UP000663881">
    <property type="component" value="Unassembled WGS sequence"/>
</dbReference>
<dbReference type="EMBL" id="CAJOAY010025565">
    <property type="protein sequence ID" value="CAF4384054.1"/>
    <property type="molecule type" value="Genomic_DNA"/>
</dbReference>